<name>A0AAW9TV95_RHIML</name>
<dbReference type="PIRSF" id="PIRSF026673">
    <property type="entry name" value="UCP026673_ion_chan"/>
    <property type="match status" value="1"/>
</dbReference>
<dbReference type="AlphaFoldDB" id="A0AAW9TV95"/>
<comment type="function">
    <text evidence="6">Mechanosensitive channel that participates in the regulation of osmotic pressure changes within the cell, opening in response to stretch forces in the membrane lipid bilayer, without the need for other proteins. Contributes to normal resistance to hypoosmotic shock. Forms an ion channel of 1.0 nanosiemens conductance with a slight preference for anions.</text>
</comment>
<organism evidence="8 9">
    <name type="scientific">Rhizobium meliloti</name>
    <name type="common">Ensifer meliloti</name>
    <name type="synonym">Sinorhizobium meliloti</name>
    <dbReference type="NCBI Taxonomy" id="382"/>
    <lineage>
        <taxon>Bacteria</taxon>
        <taxon>Pseudomonadati</taxon>
        <taxon>Pseudomonadota</taxon>
        <taxon>Alphaproteobacteria</taxon>
        <taxon>Hyphomicrobiales</taxon>
        <taxon>Rhizobiaceae</taxon>
        <taxon>Sinorhizobium/Ensifer group</taxon>
        <taxon>Sinorhizobium</taxon>
    </lineage>
</organism>
<keyword evidence="6" id="KW-0997">Cell inner membrane</keyword>
<evidence type="ECO:0000256" key="1">
    <source>
        <dbReference type="ARBA" id="ARBA00004651"/>
    </source>
</evidence>
<keyword evidence="4 6" id="KW-1133">Transmembrane helix</keyword>
<dbReference type="Gene3D" id="2.30.30.60">
    <property type="match status" value="1"/>
</dbReference>
<feature type="transmembrane region" description="Helical" evidence="6">
    <location>
        <begin position="6"/>
        <end position="24"/>
    </location>
</feature>
<comment type="caution">
    <text evidence="6">Lacks conserved residue(s) required for the propagation of feature annotation.</text>
</comment>
<dbReference type="GO" id="GO:0005886">
    <property type="term" value="C:plasma membrane"/>
    <property type="evidence" value="ECO:0007669"/>
    <property type="project" value="UniProtKB-SubCell"/>
</dbReference>
<keyword evidence="6" id="KW-0813">Transport</keyword>
<evidence type="ECO:0000256" key="5">
    <source>
        <dbReference type="ARBA" id="ARBA00023136"/>
    </source>
</evidence>
<evidence type="ECO:0000256" key="3">
    <source>
        <dbReference type="ARBA" id="ARBA00022692"/>
    </source>
</evidence>
<dbReference type="EMBL" id="WISR01000218">
    <property type="protein sequence ID" value="MQW36338.1"/>
    <property type="molecule type" value="Genomic_DNA"/>
</dbReference>
<feature type="transmembrane region" description="Helical" evidence="6">
    <location>
        <begin position="78"/>
        <end position="96"/>
    </location>
</feature>
<keyword evidence="6" id="KW-0407">Ion channel</keyword>
<protein>
    <recommendedName>
        <fullName evidence="6">Small-conductance mechanosensitive channel</fullName>
    </recommendedName>
</protein>
<dbReference type="Gene3D" id="1.10.287.1260">
    <property type="match status" value="1"/>
</dbReference>
<dbReference type="InterPro" id="IPR045275">
    <property type="entry name" value="MscS_archaea/bacteria_type"/>
</dbReference>
<dbReference type="RefSeq" id="WP_017265322.1">
    <property type="nucleotide sequence ID" value="NZ_CP019484.1"/>
</dbReference>
<dbReference type="Gene3D" id="3.30.70.100">
    <property type="match status" value="1"/>
</dbReference>
<dbReference type="InterPro" id="IPR006685">
    <property type="entry name" value="MscS_channel_2nd"/>
</dbReference>
<dbReference type="InterPro" id="IPR011066">
    <property type="entry name" value="MscS_channel_C_sf"/>
</dbReference>
<dbReference type="InterPro" id="IPR016846">
    <property type="entry name" value="cNMP-bd_ion_channel"/>
</dbReference>
<keyword evidence="2" id="KW-1003">Cell membrane</keyword>
<evidence type="ECO:0000313" key="9">
    <source>
        <dbReference type="Proteomes" id="UP000429484"/>
    </source>
</evidence>
<dbReference type="Proteomes" id="UP000429484">
    <property type="component" value="Unassembled WGS sequence"/>
</dbReference>
<keyword evidence="6" id="KW-0406">Ion transport</keyword>
<sequence length="343" mass="36999">MFGDDNSVPLVLVNVLGVAGIVVWHIQGGTRPTGRLIAQILFFSVMSVVLYLGGIAPYRPDAVHLQGIGALLSKSARILWWAHLAWAVIGFIQIYVRLNRRPREAHLIQDMAIAAIYLGVALSVVGFVFGMPVGTLVTTSGVIAVIFGLALQNTLGDVFSGIALTLGRAYAIGDWIELTDGTEGRVIETNWRSTNLLSATHNVVVLPNSVLAKQGMTNLSRPDETHLITLRVRVAATQRPRVVEEIMRSALQSSVLINKSPPPVAALKAIDAIAIEVELQFRVDNVAIRTPAKNEIVDLLHDRCEANGLSLAIPAESLAFMPPPTDSQYLATLSSRPVRVTAS</sequence>
<evidence type="ECO:0000256" key="4">
    <source>
        <dbReference type="ARBA" id="ARBA00022989"/>
    </source>
</evidence>
<evidence type="ECO:0000259" key="7">
    <source>
        <dbReference type="Pfam" id="PF00924"/>
    </source>
</evidence>
<comment type="subcellular location">
    <subcellularLocation>
        <location evidence="6">Cell inner membrane</location>
        <topology evidence="6">Multi-pass membrane protein</topology>
    </subcellularLocation>
    <subcellularLocation>
        <location evidence="1">Cell membrane</location>
        <topology evidence="1">Multi-pass membrane protein</topology>
    </subcellularLocation>
</comment>
<dbReference type="Pfam" id="PF00924">
    <property type="entry name" value="MS_channel_2nd"/>
    <property type="match status" value="1"/>
</dbReference>
<feature type="domain" description="Mechanosensitive ion channel MscS" evidence="7">
    <location>
        <begin position="154"/>
        <end position="221"/>
    </location>
</feature>
<dbReference type="SUPFAM" id="SSF50182">
    <property type="entry name" value="Sm-like ribonucleoproteins"/>
    <property type="match status" value="1"/>
</dbReference>
<dbReference type="PANTHER" id="PTHR30221">
    <property type="entry name" value="SMALL-CONDUCTANCE MECHANOSENSITIVE CHANNEL"/>
    <property type="match status" value="1"/>
</dbReference>
<keyword evidence="3 6" id="KW-0812">Transmembrane</keyword>
<dbReference type="GO" id="GO:0008381">
    <property type="term" value="F:mechanosensitive monoatomic ion channel activity"/>
    <property type="evidence" value="ECO:0007669"/>
    <property type="project" value="InterPro"/>
</dbReference>
<evidence type="ECO:0000256" key="6">
    <source>
        <dbReference type="RuleBase" id="RU369025"/>
    </source>
</evidence>
<feature type="transmembrane region" description="Helical" evidence="6">
    <location>
        <begin position="108"/>
        <end position="127"/>
    </location>
</feature>
<accession>A0AAW9TV95</accession>
<comment type="subunit">
    <text evidence="6">Homoheptamer.</text>
</comment>
<evidence type="ECO:0000256" key="2">
    <source>
        <dbReference type="ARBA" id="ARBA00022475"/>
    </source>
</evidence>
<dbReference type="InterPro" id="IPR010920">
    <property type="entry name" value="LSM_dom_sf"/>
</dbReference>
<evidence type="ECO:0000313" key="8">
    <source>
        <dbReference type="EMBL" id="MQW36338.1"/>
    </source>
</evidence>
<dbReference type="PANTHER" id="PTHR30221:SF1">
    <property type="entry name" value="SMALL-CONDUCTANCE MECHANOSENSITIVE CHANNEL"/>
    <property type="match status" value="1"/>
</dbReference>
<dbReference type="SUPFAM" id="SSF82689">
    <property type="entry name" value="Mechanosensitive channel protein MscS (YggB), C-terminal domain"/>
    <property type="match status" value="1"/>
</dbReference>
<feature type="transmembrane region" description="Helical" evidence="6">
    <location>
        <begin position="133"/>
        <end position="151"/>
    </location>
</feature>
<comment type="similarity">
    <text evidence="6">Belongs to the MscS (TC 1.A.23) family.</text>
</comment>
<feature type="transmembrane region" description="Helical" evidence="6">
    <location>
        <begin position="36"/>
        <end position="58"/>
    </location>
</feature>
<keyword evidence="5 6" id="KW-0472">Membrane</keyword>
<proteinExistence type="inferred from homology"/>
<dbReference type="InterPro" id="IPR023408">
    <property type="entry name" value="MscS_beta-dom_sf"/>
</dbReference>
<gene>
    <name evidence="8" type="ORF">GHK53_27100</name>
</gene>
<reference evidence="8 9" key="1">
    <citation type="journal article" date="2013" name="Genome Biol.">
        <title>Comparative genomics of the core and accessory genomes of 48 Sinorhizobium strains comprising five genospecies.</title>
        <authorList>
            <person name="Sugawara M."/>
            <person name="Epstein B."/>
            <person name="Badgley B.D."/>
            <person name="Unno T."/>
            <person name="Xu L."/>
            <person name="Reese J."/>
            <person name="Gyaneshwar P."/>
            <person name="Denny R."/>
            <person name="Mudge J."/>
            <person name="Bharti A.K."/>
            <person name="Farmer A.D."/>
            <person name="May G.D."/>
            <person name="Woodward J.E."/>
            <person name="Medigue C."/>
            <person name="Vallenet D."/>
            <person name="Lajus A."/>
            <person name="Rouy Z."/>
            <person name="Martinez-Vaz B."/>
            <person name="Tiffin P."/>
            <person name="Young N.D."/>
            <person name="Sadowsky M.J."/>
        </authorList>
    </citation>
    <scope>NUCLEOTIDE SEQUENCE [LARGE SCALE GENOMIC DNA]</scope>
    <source>
        <strain evidence="8 9">N6B1</strain>
    </source>
</reference>
<comment type="caution">
    <text evidence="8">The sequence shown here is derived from an EMBL/GenBank/DDBJ whole genome shotgun (WGS) entry which is preliminary data.</text>
</comment>